<sequence>MLNTYHQEGPWDEHDESARRKRLGLPNLKQEYIQQGGRSSAGPSSTIPRRVPRVPPAATTSQRPQVTEWTRRLMDKLRRAREEEEAKGKKEEEEREDAGRKRDELSSSLSDTPSEADRRQEHEWSKPASTGTRSHRPVPRIPAKPDSERTPDPSAKKRKERQDLSKSTPRPRVKRSGKRGGARPELAPMSASMMARKEAERKRRAKRAEEMGDISGTV</sequence>
<dbReference type="GeneID" id="77727441"/>
<protein>
    <submittedName>
        <fullName evidence="2">Uncharacterized protein</fullName>
    </submittedName>
</protein>
<reference evidence="2" key="1">
    <citation type="journal article" date="2022" name="G3 (Bethesda)">
        <title>High quality genome of the basidiomycete yeast Dioszegia hungarica PDD-24b-2 isolated from cloud water.</title>
        <authorList>
            <person name="Jarrige D."/>
            <person name="Haridas S."/>
            <person name="Bleykasten-Grosshans C."/>
            <person name="Joly M."/>
            <person name="Nadalig T."/>
            <person name="Sancelme M."/>
            <person name="Vuilleumier S."/>
            <person name="Grigoriev I.V."/>
            <person name="Amato P."/>
            <person name="Bringel F."/>
        </authorList>
    </citation>
    <scope>NUCLEOTIDE SEQUENCE</scope>
    <source>
        <strain evidence="2">PDD-24b-2</strain>
    </source>
</reference>
<feature type="compositionally biased region" description="Basic and acidic residues" evidence="1">
    <location>
        <begin position="69"/>
        <end position="105"/>
    </location>
</feature>
<proteinExistence type="predicted"/>
<feature type="compositionally biased region" description="Basic and acidic residues" evidence="1">
    <location>
        <begin position="143"/>
        <end position="164"/>
    </location>
</feature>
<dbReference type="AlphaFoldDB" id="A0AA38LXQ1"/>
<keyword evidence="3" id="KW-1185">Reference proteome</keyword>
<evidence type="ECO:0000313" key="2">
    <source>
        <dbReference type="EMBL" id="KAI9638938.1"/>
    </source>
</evidence>
<evidence type="ECO:0000256" key="1">
    <source>
        <dbReference type="SAM" id="MobiDB-lite"/>
    </source>
</evidence>
<dbReference type="RefSeq" id="XP_052948715.1">
    <property type="nucleotide sequence ID" value="XM_053088236.1"/>
</dbReference>
<feature type="region of interest" description="Disordered" evidence="1">
    <location>
        <begin position="1"/>
        <end position="218"/>
    </location>
</feature>
<feature type="compositionally biased region" description="Basic residues" evidence="1">
    <location>
        <begin position="169"/>
        <end position="181"/>
    </location>
</feature>
<feature type="compositionally biased region" description="Polar residues" evidence="1">
    <location>
        <begin position="32"/>
        <end position="47"/>
    </location>
</feature>
<feature type="compositionally biased region" description="Polar residues" evidence="1">
    <location>
        <begin position="58"/>
        <end position="68"/>
    </location>
</feature>
<feature type="compositionally biased region" description="Basic and acidic residues" evidence="1">
    <location>
        <begin position="115"/>
        <end position="125"/>
    </location>
</feature>
<organism evidence="2 3">
    <name type="scientific">Dioszegia hungarica</name>
    <dbReference type="NCBI Taxonomy" id="4972"/>
    <lineage>
        <taxon>Eukaryota</taxon>
        <taxon>Fungi</taxon>
        <taxon>Dikarya</taxon>
        <taxon>Basidiomycota</taxon>
        <taxon>Agaricomycotina</taxon>
        <taxon>Tremellomycetes</taxon>
        <taxon>Tremellales</taxon>
        <taxon>Bulleribasidiaceae</taxon>
        <taxon>Dioszegia</taxon>
    </lineage>
</organism>
<accession>A0AA38LXQ1</accession>
<name>A0AA38LXQ1_9TREE</name>
<gene>
    <name evidence="2" type="ORF">MKK02DRAFT_31218</name>
</gene>
<feature type="compositionally biased region" description="Basic and acidic residues" evidence="1">
    <location>
        <begin position="9"/>
        <end position="18"/>
    </location>
</feature>
<dbReference type="EMBL" id="JAKWFO010000002">
    <property type="protein sequence ID" value="KAI9638938.1"/>
    <property type="molecule type" value="Genomic_DNA"/>
</dbReference>
<comment type="caution">
    <text evidence="2">The sequence shown here is derived from an EMBL/GenBank/DDBJ whole genome shotgun (WGS) entry which is preliminary data.</text>
</comment>
<dbReference type="Proteomes" id="UP001164286">
    <property type="component" value="Unassembled WGS sequence"/>
</dbReference>
<evidence type="ECO:0000313" key="3">
    <source>
        <dbReference type="Proteomes" id="UP001164286"/>
    </source>
</evidence>